<evidence type="ECO:0000313" key="2">
    <source>
        <dbReference type="EMBL" id="SBS94703.1"/>
    </source>
</evidence>
<proteinExistence type="predicted"/>
<dbReference type="Proteomes" id="UP000078560">
    <property type="component" value="Unassembled WGS sequence"/>
</dbReference>
<dbReference type="AlphaFoldDB" id="A0A1A8WTP2"/>
<keyword evidence="1" id="KW-1133">Transmembrane helix</keyword>
<gene>
    <name evidence="2" type="ORF">POVCU2_0090000</name>
</gene>
<accession>A0A1A8WTP2</accession>
<sequence length="239" mass="28951">AKILNVDEKNIYDKDALGEFFHVGYDILNKLDIFDCFYNTVNVNFEEQREKKHLHDYFKNYGNFNCKVSSENNECQKYCEYVLFINILYRKYLDKSCDCFKYEGCKERYPYYFKCDEKYNPFKLFHKLQCKKFEQLSNDFKTLNWGNKKSFIIPEVVHDKIMSDPFNTFALGSLGFLGVFLILFILYKFTPMRSYSNNRDARNKESYFENFEQQFLEDEVQFKHGNTQNRRMHIAYHQA</sequence>
<dbReference type="Pfam" id="PF05795">
    <property type="entry name" value="Plasmodium_Vir"/>
    <property type="match status" value="2"/>
</dbReference>
<name>A0A1A8WTP2_PLAOA</name>
<keyword evidence="1" id="KW-0812">Transmembrane</keyword>
<keyword evidence="1" id="KW-0472">Membrane</keyword>
<feature type="transmembrane region" description="Helical" evidence="1">
    <location>
        <begin position="169"/>
        <end position="189"/>
    </location>
</feature>
<reference evidence="3" key="1">
    <citation type="submission" date="2016-05" db="EMBL/GenBank/DDBJ databases">
        <authorList>
            <person name="Naeem Raeece"/>
        </authorList>
    </citation>
    <scope>NUCLEOTIDE SEQUENCE [LARGE SCALE GENOMIC DNA]</scope>
</reference>
<evidence type="ECO:0000256" key="1">
    <source>
        <dbReference type="SAM" id="Phobius"/>
    </source>
</evidence>
<feature type="non-terminal residue" evidence="2">
    <location>
        <position position="1"/>
    </location>
</feature>
<dbReference type="EMBL" id="FLQU01001859">
    <property type="protein sequence ID" value="SBS94703.1"/>
    <property type="molecule type" value="Genomic_DNA"/>
</dbReference>
<organism evidence="2 3">
    <name type="scientific">Plasmodium ovale curtisi</name>
    <dbReference type="NCBI Taxonomy" id="864141"/>
    <lineage>
        <taxon>Eukaryota</taxon>
        <taxon>Sar</taxon>
        <taxon>Alveolata</taxon>
        <taxon>Apicomplexa</taxon>
        <taxon>Aconoidasida</taxon>
        <taxon>Haemosporida</taxon>
        <taxon>Plasmodiidae</taxon>
        <taxon>Plasmodium</taxon>
        <taxon>Plasmodium (Plasmodium)</taxon>
    </lineage>
</organism>
<dbReference type="InterPro" id="IPR008780">
    <property type="entry name" value="Plasmodium_Vir"/>
</dbReference>
<protein>
    <submittedName>
        <fullName evidence="2">PIR Superfamily Protein</fullName>
    </submittedName>
</protein>
<evidence type="ECO:0000313" key="3">
    <source>
        <dbReference type="Proteomes" id="UP000078560"/>
    </source>
</evidence>